<protein>
    <recommendedName>
        <fullName evidence="3">BIG2 domain-containing protein</fullName>
    </recommendedName>
</protein>
<dbReference type="Gene3D" id="2.40.128.630">
    <property type="match status" value="1"/>
</dbReference>
<keyword evidence="2" id="KW-1185">Reference proteome</keyword>
<dbReference type="InterPro" id="IPR011047">
    <property type="entry name" value="Quinoprotein_ADH-like_sf"/>
</dbReference>
<dbReference type="SUPFAM" id="SSF50998">
    <property type="entry name" value="Quinoprotein alcohol dehydrogenase-like"/>
    <property type="match status" value="1"/>
</dbReference>
<evidence type="ECO:0008006" key="3">
    <source>
        <dbReference type="Google" id="ProtNLM"/>
    </source>
</evidence>
<reference evidence="1 2" key="1">
    <citation type="submission" date="2022-10" db="EMBL/GenBank/DDBJ databases">
        <title>Paenibacillus description and whole genome data of maize root bacterial community.</title>
        <authorList>
            <person name="Marton D."/>
            <person name="Farkas M."/>
            <person name="Cserhati M."/>
        </authorList>
    </citation>
    <scope>NUCLEOTIDE SEQUENCE [LARGE SCALE GENOMIC DNA]</scope>
    <source>
        <strain evidence="1 2">P96</strain>
    </source>
</reference>
<dbReference type="Gene3D" id="2.60.40.1080">
    <property type="match status" value="1"/>
</dbReference>
<gene>
    <name evidence="1" type="ORF">OIN60_00510</name>
</gene>
<accession>A0ABT9FKL9</accession>
<dbReference type="EMBL" id="JAPCKK010000001">
    <property type="protein sequence ID" value="MDP4095273.1"/>
    <property type="molecule type" value="Genomic_DNA"/>
</dbReference>
<dbReference type="Proteomes" id="UP001241848">
    <property type="component" value="Unassembled WGS sequence"/>
</dbReference>
<dbReference type="RefSeq" id="WP_305752910.1">
    <property type="nucleotide sequence ID" value="NZ_JAPCKK010000001.1"/>
</dbReference>
<name>A0ABT9FKL9_9BACL</name>
<evidence type="ECO:0000313" key="1">
    <source>
        <dbReference type="EMBL" id="MDP4095273.1"/>
    </source>
</evidence>
<proteinExistence type="predicted"/>
<organism evidence="1 2">
    <name type="scientific">Paenibacillus zeirhizosphaerae</name>
    <dbReference type="NCBI Taxonomy" id="2987519"/>
    <lineage>
        <taxon>Bacteria</taxon>
        <taxon>Bacillati</taxon>
        <taxon>Bacillota</taxon>
        <taxon>Bacilli</taxon>
        <taxon>Bacillales</taxon>
        <taxon>Paenibacillaceae</taxon>
        <taxon>Paenibacillus</taxon>
    </lineage>
</organism>
<sequence>MLLGGWMRYLFKAFIFAVFLFFGVLQHEAQAQATADHRWAPTADTLKHYESTVFNGQQAYGLKTSDGGQLFLQNVGRSEDTDEVFWKVTKQNADGQTEWFTPLNSYFGPYSAALYENNDGTYTVAIRDFHIPSDRMAYVFYKLDGEGNVLWSAPVGWYSVHGIVQLQSGGFALYGSDGTNRSSVEVTLLGSDGSYRDTSLGLGVVSNISETPDRGLVVTVQDPWYTSYTVARIGSCGKKWSVDYPGTEEHGYSRIVDAAAGLADGGAYIFAEGKIFTVNASGTEVASRDFPYQVSRARLLEDGDVLILGRNGQQNLMKLNPQTGEPIWSYTVPDQIVDAAPAPGPGSYWLYTSGEPTIRYELQQGLKLSSVTDAVYAGETLQIEASVILEGGEERALDLTDGDVEFTSSNPNTAVISGEGVLTVLLGAPAGTIHITGDFYGLRDTIGIKIRREE</sequence>
<comment type="caution">
    <text evidence="1">The sequence shown here is derived from an EMBL/GenBank/DDBJ whole genome shotgun (WGS) entry which is preliminary data.</text>
</comment>
<evidence type="ECO:0000313" key="2">
    <source>
        <dbReference type="Proteomes" id="UP001241848"/>
    </source>
</evidence>